<dbReference type="SMART" id="SM00692">
    <property type="entry name" value="DM3"/>
    <property type="match status" value="1"/>
</dbReference>
<evidence type="ECO:0000256" key="3">
    <source>
        <dbReference type="ARBA" id="ARBA00022833"/>
    </source>
</evidence>
<evidence type="ECO:0000256" key="4">
    <source>
        <dbReference type="ARBA" id="ARBA00023125"/>
    </source>
</evidence>
<organism evidence="7 8">
    <name type="scientific">Laodelphax striatellus</name>
    <name type="common">Small brown planthopper</name>
    <name type="synonym">Delphax striatella</name>
    <dbReference type="NCBI Taxonomy" id="195883"/>
    <lineage>
        <taxon>Eukaryota</taxon>
        <taxon>Metazoa</taxon>
        <taxon>Ecdysozoa</taxon>
        <taxon>Arthropoda</taxon>
        <taxon>Hexapoda</taxon>
        <taxon>Insecta</taxon>
        <taxon>Pterygota</taxon>
        <taxon>Neoptera</taxon>
        <taxon>Paraneoptera</taxon>
        <taxon>Hemiptera</taxon>
        <taxon>Auchenorrhyncha</taxon>
        <taxon>Fulgoroidea</taxon>
        <taxon>Delphacidae</taxon>
        <taxon>Criomorphinae</taxon>
        <taxon>Laodelphax</taxon>
    </lineage>
</organism>
<name>A0A482WTJ6_LAOST</name>
<keyword evidence="4 5" id="KW-0238">DNA-binding</keyword>
<evidence type="ECO:0000259" key="6">
    <source>
        <dbReference type="PROSITE" id="PS50950"/>
    </source>
</evidence>
<evidence type="ECO:0000256" key="1">
    <source>
        <dbReference type="ARBA" id="ARBA00022723"/>
    </source>
</evidence>
<proteinExistence type="predicted"/>
<evidence type="ECO:0000313" key="8">
    <source>
        <dbReference type="Proteomes" id="UP000291343"/>
    </source>
</evidence>
<accession>A0A482WTJ6</accession>
<dbReference type="Proteomes" id="UP000291343">
    <property type="component" value="Unassembled WGS sequence"/>
</dbReference>
<keyword evidence="1" id="KW-0479">Metal-binding</keyword>
<keyword evidence="8" id="KW-1185">Reference proteome</keyword>
<dbReference type="SUPFAM" id="SSF57716">
    <property type="entry name" value="Glucocorticoid receptor-like (DNA-binding domain)"/>
    <property type="match status" value="1"/>
</dbReference>
<dbReference type="GO" id="GO:0008270">
    <property type="term" value="F:zinc ion binding"/>
    <property type="evidence" value="ECO:0007669"/>
    <property type="project" value="UniProtKB-KW"/>
</dbReference>
<dbReference type="PANTHER" id="PTHR46927:SF3">
    <property type="entry name" value="THAP-TYPE DOMAIN-CONTAINING PROTEIN"/>
    <property type="match status" value="1"/>
</dbReference>
<evidence type="ECO:0000256" key="2">
    <source>
        <dbReference type="ARBA" id="ARBA00022771"/>
    </source>
</evidence>
<keyword evidence="3" id="KW-0862">Zinc</keyword>
<dbReference type="AlphaFoldDB" id="A0A482WTJ6"/>
<feature type="domain" description="THAP-type" evidence="6">
    <location>
        <begin position="1"/>
        <end position="90"/>
    </location>
</feature>
<evidence type="ECO:0000256" key="5">
    <source>
        <dbReference type="PROSITE-ProRule" id="PRU00309"/>
    </source>
</evidence>
<keyword evidence="2 5" id="KW-0863">Zinc-finger</keyword>
<dbReference type="InParanoid" id="A0A482WTJ6"/>
<dbReference type="SMART" id="SM00980">
    <property type="entry name" value="THAP"/>
    <property type="match status" value="1"/>
</dbReference>
<dbReference type="PROSITE" id="PS50950">
    <property type="entry name" value="ZF_THAP"/>
    <property type="match status" value="1"/>
</dbReference>
<evidence type="ECO:0000313" key="7">
    <source>
        <dbReference type="EMBL" id="RZF36788.1"/>
    </source>
</evidence>
<protein>
    <recommendedName>
        <fullName evidence="6">THAP-type domain-containing protein</fullName>
    </recommendedName>
</protein>
<dbReference type="Pfam" id="PF05485">
    <property type="entry name" value="THAP"/>
    <property type="match status" value="1"/>
</dbReference>
<dbReference type="GO" id="GO:0003677">
    <property type="term" value="F:DNA binding"/>
    <property type="evidence" value="ECO:0007669"/>
    <property type="project" value="UniProtKB-UniRule"/>
</dbReference>
<comment type="caution">
    <text evidence="7">The sequence shown here is derived from an EMBL/GenBank/DDBJ whole genome shotgun (WGS) entry which is preliminary data.</text>
</comment>
<gene>
    <name evidence="7" type="ORF">LSTR_LSTR014805</name>
</gene>
<dbReference type="InterPro" id="IPR006612">
    <property type="entry name" value="THAP_Znf"/>
</dbReference>
<dbReference type="InterPro" id="IPR038441">
    <property type="entry name" value="THAP_Znf_sf"/>
</dbReference>
<dbReference type="OrthoDB" id="6356087at2759"/>
<dbReference type="Gene3D" id="6.20.210.20">
    <property type="entry name" value="THAP domain"/>
    <property type="match status" value="1"/>
</dbReference>
<dbReference type="PANTHER" id="PTHR46927">
    <property type="entry name" value="AGAP005574-PA"/>
    <property type="match status" value="1"/>
</dbReference>
<dbReference type="SMR" id="A0A482WTJ6"/>
<reference evidence="7 8" key="1">
    <citation type="journal article" date="2017" name="Gigascience">
        <title>Genome sequence of the small brown planthopper, Laodelphax striatellus.</title>
        <authorList>
            <person name="Zhu J."/>
            <person name="Jiang F."/>
            <person name="Wang X."/>
            <person name="Yang P."/>
            <person name="Bao Y."/>
            <person name="Zhao W."/>
            <person name="Wang W."/>
            <person name="Lu H."/>
            <person name="Wang Q."/>
            <person name="Cui N."/>
            <person name="Li J."/>
            <person name="Chen X."/>
            <person name="Luo L."/>
            <person name="Yu J."/>
            <person name="Kang L."/>
            <person name="Cui F."/>
        </authorList>
    </citation>
    <scope>NUCLEOTIDE SEQUENCE [LARGE SCALE GENOMIC DNA]</scope>
    <source>
        <strain evidence="7">Lst14</strain>
    </source>
</reference>
<dbReference type="EMBL" id="QKKF02025810">
    <property type="protein sequence ID" value="RZF36788.1"/>
    <property type="molecule type" value="Genomic_DNA"/>
</dbReference>
<dbReference type="InterPro" id="IPR052224">
    <property type="entry name" value="THAP_domain_protein"/>
</dbReference>
<sequence>MPISCSVATCTNYENQQYNIGRRKKPIVSFHRFPKDPIRRAEWVAAVNRPNWTPYKTARICSAHFKEEDFDRDHLSSCVRLKKRAVPSIFELFPSYPLSKFQRNAESKENKPEVVKVNRTDKSEVQKIRAKEIASVETSGKHFTF</sequence>